<reference evidence="2" key="1">
    <citation type="submission" date="2022-08" db="EMBL/GenBank/DDBJ databases">
        <authorList>
            <consortium name="DOE Joint Genome Institute"/>
            <person name="Min B."/>
            <person name="Riley R."/>
            <person name="Sierra-Patev S."/>
            <person name="Naranjo-Ortiz M."/>
            <person name="Looney B."/>
            <person name="Konkel Z."/>
            <person name="Slot J.C."/>
            <person name="Sakamoto Y."/>
            <person name="Steenwyk J.L."/>
            <person name="Rokas A."/>
            <person name="Carro J."/>
            <person name="Camarero S."/>
            <person name="Ferreira P."/>
            <person name="Molpeceres G."/>
            <person name="Ruiz-Duenas F.J."/>
            <person name="Serrano A."/>
            <person name="Henrissat B."/>
            <person name="Drula E."/>
            <person name="Hughes K.W."/>
            <person name="Mata J.L."/>
            <person name="Ishikawa N.K."/>
            <person name="Vargas-Isla R."/>
            <person name="Ushijima S."/>
            <person name="Smith C.A."/>
            <person name="Ahrendt S."/>
            <person name="Andreopoulos W."/>
            <person name="He G."/>
            <person name="Labutti K."/>
            <person name="Lipzen A."/>
            <person name="Ng V."/>
            <person name="Sandor L."/>
            <person name="Barry K."/>
            <person name="Martinez A.T."/>
            <person name="Xiao Y."/>
            <person name="Gibbons J.G."/>
            <person name="Terashima K."/>
            <person name="Hibbett D.S."/>
            <person name="Grigoriev I.V."/>
        </authorList>
    </citation>
    <scope>NUCLEOTIDE SEQUENCE</scope>
    <source>
        <strain evidence="2">Sp2 HRB7682 ss15</strain>
    </source>
</reference>
<evidence type="ECO:0000256" key="1">
    <source>
        <dbReference type="SAM" id="MobiDB-lite"/>
    </source>
</evidence>
<name>A0A9W9DCM8_9AGAR</name>
<gene>
    <name evidence="2" type="ORF">C8J55DRAFT_610232</name>
</gene>
<reference evidence="2" key="2">
    <citation type="journal article" date="2023" name="Proc. Natl. Acad. Sci. U.S.A.">
        <title>A global phylogenomic analysis of the shiitake genus Lentinula.</title>
        <authorList>
            <person name="Sierra-Patev S."/>
            <person name="Min B."/>
            <person name="Naranjo-Ortiz M."/>
            <person name="Looney B."/>
            <person name="Konkel Z."/>
            <person name="Slot J.C."/>
            <person name="Sakamoto Y."/>
            <person name="Steenwyk J.L."/>
            <person name="Rokas A."/>
            <person name="Carro J."/>
            <person name="Camarero S."/>
            <person name="Ferreira P."/>
            <person name="Molpeceres G."/>
            <person name="Ruiz-Duenas F.J."/>
            <person name="Serrano A."/>
            <person name="Henrissat B."/>
            <person name="Drula E."/>
            <person name="Hughes K.W."/>
            <person name="Mata J.L."/>
            <person name="Ishikawa N.K."/>
            <person name="Vargas-Isla R."/>
            <person name="Ushijima S."/>
            <person name="Smith C.A."/>
            <person name="Donoghue J."/>
            <person name="Ahrendt S."/>
            <person name="Andreopoulos W."/>
            <person name="He G."/>
            <person name="LaButti K."/>
            <person name="Lipzen A."/>
            <person name="Ng V."/>
            <person name="Riley R."/>
            <person name="Sandor L."/>
            <person name="Barry K."/>
            <person name="Martinez A.T."/>
            <person name="Xiao Y."/>
            <person name="Gibbons J.G."/>
            <person name="Terashima K."/>
            <person name="Grigoriev I.V."/>
            <person name="Hibbett D."/>
        </authorList>
    </citation>
    <scope>NUCLEOTIDE SEQUENCE</scope>
    <source>
        <strain evidence="2">Sp2 HRB7682 ss15</strain>
    </source>
</reference>
<dbReference type="Proteomes" id="UP001150238">
    <property type="component" value="Unassembled WGS sequence"/>
</dbReference>
<dbReference type="AlphaFoldDB" id="A0A9W9DCM8"/>
<sequence>MFMSPSSKPIMNCDYITPSHHTPNSAMTSADGRWYYLNDQFGYWPTSLFEAQTKAPWPAPRPVNPDAIVQHSRVIAGAVWPPSHHLPALDLTPEPRLDYPPYETIAGPSRVVTMDTNEMVSDTSSVSSSAHSPVSPISSTDSLDTAGNFEEGSQTNPIHVDDGSGEDKNLIEDEESLGTGVSE</sequence>
<feature type="region of interest" description="Disordered" evidence="1">
    <location>
        <begin position="119"/>
        <end position="183"/>
    </location>
</feature>
<accession>A0A9W9DCM8</accession>
<dbReference type="EMBL" id="JANVFS010000067">
    <property type="protein sequence ID" value="KAJ4463735.1"/>
    <property type="molecule type" value="Genomic_DNA"/>
</dbReference>
<protein>
    <submittedName>
        <fullName evidence="2">Uncharacterized protein</fullName>
    </submittedName>
</protein>
<organism evidence="2 3">
    <name type="scientific">Lentinula lateritia</name>
    <dbReference type="NCBI Taxonomy" id="40482"/>
    <lineage>
        <taxon>Eukaryota</taxon>
        <taxon>Fungi</taxon>
        <taxon>Dikarya</taxon>
        <taxon>Basidiomycota</taxon>
        <taxon>Agaricomycotina</taxon>
        <taxon>Agaricomycetes</taxon>
        <taxon>Agaricomycetidae</taxon>
        <taxon>Agaricales</taxon>
        <taxon>Marasmiineae</taxon>
        <taxon>Omphalotaceae</taxon>
        <taxon>Lentinula</taxon>
    </lineage>
</organism>
<evidence type="ECO:0000313" key="3">
    <source>
        <dbReference type="Proteomes" id="UP001150238"/>
    </source>
</evidence>
<evidence type="ECO:0000313" key="2">
    <source>
        <dbReference type="EMBL" id="KAJ4463735.1"/>
    </source>
</evidence>
<comment type="caution">
    <text evidence="2">The sequence shown here is derived from an EMBL/GenBank/DDBJ whole genome shotgun (WGS) entry which is preliminary data.</text>
</comment>
<proteinExistence type="predicted"/>
<feature type="compositionally biased region" description="Low complexity" evidence="1">
    <location>
        <begin position="120"/>
        <end position="139"/>
    </location>
</feature>
<feature type="compositionally biased region" description="Polar residues" evidence="1">
    <location>
        <begin position="140"/>
        <end position="157"/>
    </location>
</feature>
<feature type="compositionally biased region" description="Basic and acidic residues" evidence="1">
    <location>
        <begin position="159"/>
        <end position="171"/>
    </location>
</feature>